<evidence type="ECO:0000313" key="3">
    <source>
        <dbReference type="Proteomes" id="UP000309133"/>
    </source>
</evidence>
<dbReference type="Gene3D" id="3.40.50.10540">
    <property type="entry name" value="Crotonobetainyl-coa:carnitine coa-transferase, domain 1"/>
    <property type="match status" value="1"/>
</dbReference>
<dbReference type="PANTHER" id="PTHR48228">
    <property type="entry name" value="SUCCINYL-COA--D-CITRAMALATE COA-TRANSFERASE"/>
    <property type="match status" value="1"/>
</dbReference>
<dbReference type="Proteomes" id="UP000309133">
    <property type="component" value="Unassembled WGS sequence"/>
</dbReference>
<feature type="region of interest" description="Disordered" evidence="1">
    <location>
        <begin position="467"/>
        <end position="486"/>
    </location>
</feature>
<dbReference type="InterPro" id="IPR023606">
    <property type="entry name" value="CoA-Trfase_III_dom_1_sf"/>
</dbReference>
<name>A0A4S4FVC2_9MICO</name>
<comment type="caution">
    <text evidence="2">The sequence shown here is derived from an EMBL/GenBank/DDBJ whole genome shotgun (WGS) entry which is preliminary data.</text>
</comment>
<dbReference type="PANTHER" id="PTHR48228:SF4">
    <property type="entry name" value="BLR3030 PROTEIN"/>
    <property type="match status" value="1"/>
</dbReference>
<dbReference type="EMBL" id="SSSM01000001">
    <property type="protein sequence ID" value="THG33596.1"/>
    <property type="molecule type" value="Genomic_DNA"/>
</dbReference>
<dbReference type="InterPro" id="IPR003673">
    <property type="entry name" value="CoA-Trfase_fam_III"/>
</dbReference>
<dbReference type="InterPro" id="IPR050509">
    <property type="entry name" value="CoA-transferase_III"/>
</dbReference>
<keyword evidence="3" id="KW-1185">Reference proteome</keyword>
<dbReference type="GO" id="GO:0003824">
    <property type="term" value="F:catalytic activity"/>
    <property type="evidence" value="ECO:0007669"/>
    <property type="project" value="InterPro"/>
</dbReference>
<evidence type="ECO:0008006" key="4">
    <source>
        <dbReference type="Google" id="ProtNLM"/>
    </source>
</evidence>
<evidence type="ECO:0000313" key="2">
    <source>
        <dbReference type="EMBL" id="THG33596.1"/>
    </source>
</evidence>
<feature type="compositionally biased region" description="Acidic residues" evidence="1">
    <location>
        <begin position="417"/>
        <end position="439"/>
    </location>
</feature>
<dbReference type="SUPFAM" id="SSF89796">
    <property type="entry name" value="CoA-transferase family III (CaiB/BaiF)"/>
    <property type="match status" value="2"/>
</dbReference>
<protein>
    <recommendedName>
        <fullName evidence="4">CoA transferase</fullName>
    </recommendedName>
</protein>
<dbReference type="OrthoDB" id="9058532at2"/>
<reference evidence="2 3" key="1">
    <citation type="submission" date="2019-04" db="EMBL/GenBank/DDBJ databases">
        <authorList>
            <person name="Jiang L."/>
        </authorList>
    </citation>
    <scope>NUCLEOTIDE SEQUENCE [LARGE SCALE GENOMIC DNA]</scope>
    <source>
        <strain evidence="2 3">YIM 131853</strain>
    </source>
</reference>
<feature type="region of interest" description="Disordered" evidence="1">
    <location>
        <begin position="408"/>
        <end position="454"/>
    </location>
</feature>
<organism evidence="2 3">
    <name type="scientific">Naasia lichenicola</name>
    <dbReference type="NCBI Taxonomy" id="2565933"/>
    <lineage>
        <taxon>Bacteria</taxon>
        <taxon>Bacillati</taxon>
        <taxon>Actinomycetota</taxon>
        <taxon>Actinomycetes</taxon>
        <taxon>Micrococcales</taxon>
        <taxon>Microbacteriaceae</taxon>
        <taxon>Naasia</taxon>
    </lineage>
</organism>
<gene>
    <name evidence="2" type="ORF">E6C64_02085</name>
</gene>
<evidence type="ECO:0000256" key="1">
    <source>
        <dbReference type="SAM" id="MobiDB-lite"/>
    </source>
</evidence>
<proteinExistence type="predicted"/>
<dbReference type="Pfam" id="PF02515">
    <property type="entry name" value="CoA_transf_3"/>
    <property type="match status" value="1"/>
</dbReference>
<accession>A0A4S4FVC2</accession>
<dbReference type="AlphaFoldDB" id="A0A4S4FVC2"/>
<sequence>MPDAPVLRTAWAALGGDEGDLSRVSSTAPEVTRLLDSPLAVGTLVHDAIATASLAAGLLSEDTGGKPIEVRLDPARVATAVTSERWLTIDGDHPPVWAELSGFWPTSDGWLRTHANYPHHRDRLVAALHLTDESADDLRSVLSSMSARQAADAITAEGGVAVAVATEEEWRGSEQGRAAAAAPLIRLERLAAADAESARILDSERPLAGVRVLDFTRVIAGPVATRTLALFGASVLRIDSPRLPEIAMQHLDTGADKESALLDLARDRQTLDDLLTTADVVVTGYRPGALARFGLDPKTLADRGIISATLSAWGGEGPWHDRRGFDSLVQAASGISWLSSADGETPGALPAQALDHSAGYLLAAGVMTALRTRRRNGDVWAVEVSLARVAEELLGLPRGDDARFDQAEHGARHVPDESTDDTADDTAEESTDADNDPDDPPFQPTMVESETDAGVISYAMPAAGYTGSATEWLRPPVPWGSSPASW</sequence>